<reference evidence="7 8" key="1">
    <citation type="submission" date="2020-07" db="EMBL/GenBank/DDBJ databases">
        <title>Genomic Encyclopedia of Type Strains, Phase IV (KMG-V): Genome sequencing to study the core and pangenomes of soil and plant-associated prokaryotes.</title>
        <authorList>
            <person name="Whitman W."/>
        </authorList>
    </citation>
    <scope>NUCLEOTIDE SEQUENCE [LARGE SCALE GENOMIC DNA]</scope>
    <source>
        <strain evidence="7 8">RH2WT43</strain>
    </source>
</reference>
<gene>
    <name evidence="7" type="ORF">FHW12_003293</name>
</gene>
<sequence length="740" mass="79193">MLAKTAILGRAVYRFGPFQLDAAERRLLRDDAEVALTRKSFDLLLLLVEHAGRLQSREALYAALWPDTIVEEHTLTWHLSALRRALGDTGDAPAYIETVRGHGYRFVAAAQKIDAADEAGAAEATPLAAEAQPEVVAAPAEPATAPAPTATPASRRIAAALALLAIAIVASFAWHFDVRVPETPAAASAPPHSIAVLPFANLSADPANAYFASGIQETILAQLSGIGDLRVVSRRSTAAYESRPADLADVARELGVASVLEGNVQKSGAEVLINVQLIDPASGTQLWAHSYRRTLADVFAVQSDVAEQVASALQAKLLPADQSRFARLPTQDAQAYDLFLRAEYSALQVEMGTANDRHAATALARSLYEQAIARDPAFALAYARLSYLESHAYWLPLDHTPARAAAGLRAAQRALELDPDLAQSHLAMGYAHYYGRRDYPAALAEFRRALRDMPSNADVNASIANIQRRRGEWDDALAGYRRAEVLDPRNPQWSMLVGDTLTNMGRYAEADVAYARALVIDPHSATSAISQAFSREIGGDSHGAAQTLARLPADANPDGFATTARFVAAWLRRDAAAALAVLDGAPSTIEAPWTPSSIPTDLLRAQAWELAGDTARARDAYEHARAALQALLEKQPDDPAATSLLGLAEAGLGHADAALAAGRRAAELLPLATDAVDGPCYLLSLAEIEIRVGDPRKAVELLRHLLDMPAGREMSPSLFARDPRFDTVRDAVGRAAKAQP</sequence>
<feature type="repeat" description="TPR" evidence="4">
    <location>
        <begin position="457"/>
        <end position="490"/>
    </location>
</feature>
<evidence type="ECO:0000256" key="1">
    <source>
        <dbReference type="ARBA" id="ARBA00022737"/>
    </source>
</evidence>
<dbReference type="InterPro" id="IPR051685">
    <property type="entry name" value="Ycf3/AcsC/BcsC/TPR_MFPF"/>
</dbReference>
<dbReference type="PROSITE" id="PS50005">
    <property type="entry name" value="TPR"/>
    <property type="match status" value="1"/>
</dbReference>
<dbReference type="RefSeq" id="WP_182532095.1">
    <property type="nucleotide sequence ID" value="NZ_JACGXL010000005.1"/>
</dbReference>
<dbReference type="Pfam" id="PF14559">
    <property type="entry name" value="TPR_19"/>
    <property type="match status" value="1"/>
</dbReference>
<dbReference type="SUPFAM" id="SSF48452">
    <property type="entry name" value="TPR-like"/>
    <property type="match status" value="2"/>
</dbReference>
<feature type="domain" description="OmpR/PhoB-type" evidence="6">
    <location>
        <begin position="10"/>
        <end position="108"/>
    </location>
</feature>
<proteinExistence type="predicted"/>
<comment type="caution">
    <text evidence="7">The sequence shown here is derived from an EMBL/GenBank/DDBJ whole genome shotgun (WGS) entry which is preliminary data.</text>
</comment>
<keyword evidence="1" id="KW-0677">Repeat</keyword>
<organism evidence="7 8">
    <name type="scientific">Dokdonella fugitiva</name>
    <dbReference type="NCBI Taxonomy" id="328517"/>
    <lineage>
        <taxon>Bacteria</taxon>
        <taxon>Pseudomonadati</taxon>
        <taxon>Pseudomonadota</taxon>
        <taxon>Gammaproteobacteria</taxon>
        <taxon>Lysobacterales</taxon>
        <taxon>Rhodanobacteraceae</taxon>
        <taxon>Dokdonella</taxon>
    </lineage>
</organism>
<dbReference type="SMART" id="SM00028">
    <property type="entry name" value="TPR"/>
    <property type="match status" value="6"/>
</dbReference>
<keyword evidence="2 4" id="KW-0802">TPR repeat</keyword>
<evidence type="ECO:0000313" key="7">
    <source>
        <dbReference type="EMBL" id="MBA8889057.1"/>
    </source>
</evidence>
<dbReference type="InterPro" id="IPR019734">
    <property type="entry name" value="TPR_rpt"/>
</dbReference>
<dbReference type="InterPro" id="IPR011990">
    <property type="entry name" value="TPR-like_helical_dom_sf"/>
</dbReference>
<dbReference type="EMBL" id="JACGXL010000005">
    <property type="protein sequence ID" value="MBA8889057.1"/>
    <property type="molecule type" value="Genomic_DNA"/>
</dbReference>
<dbReference type="Gene3D" id="1.25.40.10">
    <property type="entry name" value="Tetratricopeptide repeat domain"/>
    <property type="match status" value="2"/>
</dbReference>
<evidence type="ECO:0000256" key="4">
    <source>
        <dbReference type="PROSITE-ProRule" id="PRU00339"/>
    </source>
</evidence>
<dbReference type="Gene3D" id="3.40.50.10070">
    <property type="entry name" value="TolB, N-terminal domain"/>
    <property type="match status" value="1"/>
</dbReference>
<dbReference type="Pfam" id="PF00486">
    <property type="entry name" value="Trans_reg_C"/>
    <property type="match status" value="1"/>
</dbReference>
<feature type="DNA-binding region" description="OmpR/PhoB-type" evidence="5">
    <location>
        <begin position="10"/>
        <end position="108"/>
    </location>
</feature>
<dbReference type="InterPro" id="IPR036388">
    <property type="entry name" value="WH-like_DNA-bd_sf"/>
</dbReference>
<evidence type="ECO:0000313" key="8">
    <source>
        <dbReference type="Proteomes" id="UP000550401"/>
    </source>
</evidence>
<dbReference type="Proteomes" id="UP000550401">
    <property type="component" value="Unassembled WGS sequence"/>
</dbReference>
<dbReference type="GO" id="GO:0000160">
    <property type="term" value="P:phosphorelay signal transduction system"/>
    <property type="evidence" value="ECO:0007669"/>
    <property type="project" value="InterPro"/>
</dbReference>
<dbReference type="PANTHER" id="PTHR44943">
    <property type="entry name" value="CELLULOSE SYNTHASE OPERON PROTEIN C"/>
    <property type="match status" value="1"/>
</dbReference>
<accession>A0A839EWN5</accession>
<dbReference type="InterPro" id="IPR016032">
    <property type="entry name" value="Sig_transdc_resp-reg_C-effctor"/>
</dbReference>
<dbReference type="CDD" id="cd00383">
    <property type="entry name" value="trans_reg_C"/>
    <property type="match status" value="1"/>
</dbReference>
<dbReference type="Gene3D" id="1.10.10.10">
    <property type="entry name" value="Winged helix-like DNA-binding domain superfamily/Winged helix DNA-binding domain"/>
    <property type="match status" value="1"/>
</dbReference>
<evidence type="ECO:0000256" key="3">
    <source>
        <dbReference type="ARBA" id="ARBA00023125"/>
    </source>
</evidence>
<keyword evidence="3 5" id="KW-0238">DNA-binding</keyword>
<dbReference type="GO" id="GO:0006355">
    <property type="term" value="P:regulation of DNA-templated transcription"/>
    <property type="evidence" value="ECO:0007669"/>
    <property type="project" value="InterPro"/>
</dbReference>
<dbReference type="InterPro" id="IPR001867">
    <property type="entry name" value="OmpR/PhoB-type_DNA-bd"/>
</dbReference>
<dbReference type="AlphaFoldDB" id="A0A839EWN5"/>
<evidence type="ECO:0000256" key="2">
    <source>
        <dbReference type="ARBA" id="ARBA00022803"/>
    </source>
</evidence>
<evidence type="ECO:0000256" key="5">
    <source>
        <dbReference type="PROSITE-ProRule" id="PRU01091"/>
    </source>
</evidence>
<dbReference type="PANTHER" id="PTHR44943:SF8">
    <property type="entry name" value="TPR REPEAT-CONTAINING PROTEIN MJ0263"/>
    <property type="match status" value="1"/>
</dbReference>
<evidence type="ECO:0000259" key="6">
    <source>
        <dbReference type="PROSITE" id="PS51755"/>
    </source>
</evidence>
<dbReference type="SUPFAM" id="SSF46894">
    <property type="entry name" value="C-terminal effector domain of the bipartite response regulators"/>
    <property type="match status" value="1"/>
</dbReference>
<name>A0A839EWN5_9GAMM</name>
<keyword evidence="8" id="KW-1185">Reference proteome</keyword>
<protein>
    <submittedName>
        <fullName evidence="7">TolB-like protein/DNA-binding winged helix-turn-helix (WHTH) protein/Flp pilus assembly protein TadD</fullName>
    </submittedName>
</protein>
<dbReference type="SMART" id="SM00862">
    <property type="entry name" value="Trans_reg_C"/>
    <property type="match status" value="1"/>
</dbReference>
<dbReference type="PROSITE" id="PS51755">
    <property type="entry name" value="OMPR_PHOB"/>
    <property type="match status" value="1"/>
</dbReference>
<dbReference type="GO" id="GO:0003677">
    <property type="term" value="F:DNA binding"/>
    <property type="evidence" value="ECO:0007669"/>
    <property type="project" value="UniProtKB-UniRule"/>
</dbReference>